<dbReference type="InterPro" id="IPR015915">
    <property type="entry name" value="Kelch-typ_b-propeller"/>
</dbReference>
<feature type="signal peptide" evidence="1">
    <location>
        <begin position="1"/>
        <end position="18"/>
    </location>
</feature>
<feature type="chain" id="PRO_5040438118" evidence="1">
    <location>
        <begin position="19"/>
        <end position="242"/>
    </location>
</feature>
<dbReference type="SUPFAM" id="SSF117281">
    <property type="entry name" value="Kelch motif"/>
    <property type="match status" value="1"/>
</dbReference>
<evidence type="ECO:0000313" key="2">
    <source>
        <dbReference type="EMBL" id="KAG9071519.1"/>
    </source>
</evidence>
<dbReference type="AlphaFoldDB" id="A0A9P7Y4V3"/>
<proteinExistence type="predicted"/>
<evidence type="ECO:0000256" key="1">
    <source>
        <dbReference type="SAM" id="SignalP"/>
    </source>
</evidence>
<evidence type="ECO:0000313" key="3">
    <source>
        <dbReference type="Proteomes" id="UP000707451"/>
    </source>
</evidence>
<dbReference type="EMBL" id="JAHRHY010000002">
    <property type="protein sequence ID" value="KAG9071519.1"/>
    <property type="molecule type" value="Genomic_DNA"/>
</dbReference>
<dbReference type="OrthoDB" id="432528at2759"/>
<comment type="caution">
    <text evidence="2">The sequence shown here is derived from an EMBL/GenBank/DDBJ whole genome shotgun (WGS) entry which is preliminary data.</text>
</comment>
<gene>
    <name evidence="2" type="ORF">KI688_005731</name>
</gene>
<organism evidence="2 3">
    <name type="scientific">Linnemannia hyalina</name>
    <dbReference type="NCBI Taxonomy" id="64524"/>
    <lineage>
        <taxon>Eukaryota</taxon>
        <taxon>Fungi</taxon>
        <taxon>Fungi incertae sedis</taxon>
        <taxon>Mucoromycota</taxon>
        <taxon>Mortierellomycotina</taxon>
        <taxon>Mortierellomycetes</taxon>
        <taxon>Mortierellales</taxon>
        <taxon>Mortierellaceae</taxon>
        <taxon>Linnemannia</taxon>
    </lineage>
</organism>
<keyword evidence="1" id="KW-0732">Signal</keyword>
<dbReference type="Proteomes" id="UP000707451">
    <property type="component" value="Unassembled WGS sequence"/>
</dbReference>
<name>A0A9P7Y4V3_9FUNG</name>
<protein>
    <submittedName>
        <fullName evidence="2">Uncharacterized protein</fullName>
    </submittedName>
</protein>
<reference evidence="2" key="1">
    <citation type="submission" date="2021-06" db="EMBL/GenBank/DDBJ databases">
        <title>Genome Sequence of Mortierella hyaline Strain SCG-10, a Cold-Adapted, Nitrate-Reducing Fungus Isolated from Soil in Minnesota, USA.</title>
        <authorList>
            <person name="Aldossari N."/>
        </authorList>
    </citation>
    <scope>NUCLEOTIDE SEQUENCE</scope>
    <source>
        <strain evidence="2">SCG-10</strain>
    </source>
</reference>
<accession>A0A9P7Y4V3</accession>
<keyword evidence="3" id="KW-1185">Reference proteome</keyword>
<sequence length="242" mass="26734">MQLSAVVHCCLLWSVVTAAGPQPAYFSAYATVDESTFYIQGGSNISNSSIIYDQFYSLDLTQSWNVTNPPWSALAVGLVPARLKTVFHSISLSSNRKTLTFWDMYSLSPYSANYHLDTNAWESMERAGTYNSSVYIDTLYILDVATLTWSQGGKHQPRLGAACSVSGDYLLVWGGTSVDNTGIPALMAETPARNTRNPQDHSALTYQEYYAPDSTPNNSQWIQNKINALQAEANRLQAILHP</sequence>
<dbReference type="Gene3D" id="2.120.10.80">
    <property type="entry name" value="Kelch-type beta propeller"/>
    <property type="match status" value="1"/>
</dbReference>